<dbReference type="Proteomes" id="UP000469194">
    <property type="component" value="Unassembled WGS sequence"/>
</dbReference>
<name>A0A6N9Z7K5_9BIFI</name>
<proteinExistence type="predicted"/>
<comment type="caution">
    <text evidence="1">The sequence shown here is derived from an EMBL/GenBank/DDBJ whole genome shotgun (WGS) entry which is preliminary data.</text>
</comment>
<organism evidence="1 2">
    <name type="scientific">Bifidobacterium aerophilum</name>
    <dbReference type="NCBI Taxonomy" id="1798155"/>
    <lineage>
        <taxon>Bacteria</taxon>
        <taxon>Bacillati</taxon>
        <taxon>Actinomycetota</taxon>
        <taxon>Actinomycetes</taxon>
        <taxon>Bifidobacteriales</taxon>
        <taxon>Bifidobacteriaceae</taxon>
        <taxon>Bifidobacterium</taxon>
    </lineage>
</organism>
<accession>A0A6N9Z7K5</accession>
<dbReference type="EMBL" id="WHZW01000035">
    <property type="protein sequence ID" value="NEG90598.1"/>
    <property type="molecule type" value="Genomic_DNA"/>
</dbReference>
<keyword evidence="2" id="KW-1185">Reference proteome</keyword>
<evidence type="ECO:0000313" key="2">
    <source>
        <dbReference type="Proteomes" id="UP000469194"/>
    </source>
</evidence>
<evidence type="ECO:0000313" key="1">
    <source>
        <dbReference type="EMBL" id="NEG90598.1"/>
    </source>
</evidence>
<reference evidence="1 2" key="1">
    <citation type="submission" date="2019-10" db="EMBL/GenBank/DDBJ databases">
        <title>Bifidobacterium from non-human primates.</title>
        <authorList>
            <person name="Modesto M."/>
        </authorList>
    </citation>
    <scope>NUCLEOTIDE SEQUENCE [LARGE SCALE GENOMIC DNA]</scope>
    <source>
        <strain evidence="1 2">TRE17</strain>
    </source>
</reference>
<dbReference type="AlphaFoldDB" id="A0A6N9Z7K5"/>
<protein>
    <submittedName>
        <fullName evidence="1">Uncharacterized protein</fullName>
    </submittedName>
</protein>
<gene>
    <name evidence="1" type="ORF">GFD25_11550</name>
</gene>
<sequence length="135" mass="15569">MRYVSGIYALNLGDRVETPGDWHFSALDWTRPTILDSDGSPFGEWGIREDDVPGIGRMPVADHARACLDLIAGGHFGEAQGMRDNFISNDSYDRPIMSQAWKLRDSERWPQIDRFMGHEYLCKWLDFKEGEDEWT</sequence>